<comment type="subcellular location">
    <subcellularLocation>
        <location evidence="1">Membrane</location>
        <topology evidence="1">Multi-pass membrane protein</topology>
    </subcellularLocation>
</comment>
<evidence type="ECO:0000259" key="6">
    <source>
        <dbReference type="Pfam" id="PF00916"/>
    </source>
</evidence>
<dbReference type="GO" id="GO:0016020">
    <property type="term" value="C:membrane"/>
    <property type="evidence" value="ECO:0007669"/>
    <property type="project" value="UniProtKB-SubCell"/>
</dbReference>
<organism evidence="9">
    <name type="scientific">Gongylonema pulchrum</name>
    <dbReference type="NCBI Taxonomy" id="637853"/>
    <lineage>
        <taxon>Eukaryota</taxon>
        <taxon>Metazoa</taxon>
        <taxon>Ecdysozoa</taxon>
        <taxon>Nematoda</taxon>
        <taxon>Chromadorea</taxon>
        <taxon>Rhabditida</taxon>
        <taxon>Spirurina</taxon>
        <taxon>Spiruromorpha</taxon>
        <taxon>Spiruroidea</taxon>
        <taxon>Gongylonematidae</taxon>
        <taxon>Gongylonema</taxon>
    </lineage>
</organism>
<sequence>MAYAALAHLNAVVGLYTSLFPTIIYVIFGTSRHITLGMFAVAALMTGSALERRMEVVLGKSTDLSIEAEQAKNAELTIRLVSTATATLTFPIQAAFAILQLHFITVYLADPVVGGFTTGAACHVFASQMPKLIGVRIPARHGPLGLFKIPYELRAMALCQLVGGFLSCHPASGSLSRAVINSQLGATSSVSSLSS</sequence>
<reference evidence="7 8" key="2">
    <citation type="submission" date="2018-11" db="EMBL/GenBank/DDBJ databases">
        <authorList>
            <consortium name="Pathogen Informatics"/>
        </authorList>
    </citation>
    <scope>NUCLEOTIDE SEQUENCE [LARGE SCALE GENOMIC DNA]</scope>
</reference>
<evidence type="ECO:0000313" key="8">
    <source>
        <dbReference type="Proteomes" id="UP000271098"/>
    </source>
</evidence>
<gene>
    <name evidence="7" type="ORF">GPUH_LOCUS20893</name>
</gene>
<evidence type="ECO:0000313" key="7">
    <source>
        <dbReference type="EMBL" id="VDN37050.1"/>
    </source>
</evidence>
<dbReference type="OrthoDB" id="288203at2759"/>
<dbReference type="PANTHER" id="PTHR11814">
    <property type="entry name" value="SULFATE TRANSPORTER"/>
    <property type="match status" value="1"/>
</dbReference>
<reference evidence="9" key="1">
    <citation type="submission" date="2016-06" db="UniProtKB">
        <authorList>
            <consortium name="WormBaseParasite"/>
        </authorList>
    </citation>
    <scope>IDENTIFICATION</scope>
</reference>
<name>A0A183EIV2_9BILA</name>
<protein>
    <submittedName>
        <fullName evidence="9">Solute carrier family 40 protein</fullName>
    </submittedName>
</protein>
<keyword evidence="3 5" id="KW-1133">Transmembrane helix</keyword>
<accession>A0A183EIV2</accession>
<feature type="transmembrane region" description="Helical" evidence="5">
    <location>
        <begin position="7"/>
        <end position="28"/>
    </location>
</feature>
<keyword evidence="2 5" id="KW-0812">Transmembrane</keyword>
<dbReference type="EMBL" id="UYRT01091388">
    <property type="protein sequence ID" value="VDN37050.1"/>
    <property type="molecule type" value="Genomic_DNA"/>
</dbReference>
<dbReference type="PROSITE" id="PS01130">
    <property type="entry name" value="SLC26A"/>
    <property type="match status" value="1"/>
</dbReference>
<dbReference type="GO" id="GO:0008271">
    <property type="term" value="F:secondary active sulfate transmembrane transporter activity"/>
    <property type="evidence" value="ECO:0007669"/>
    <property type="project" value="InterPro"/>
</dbReference>
<dbReference type="Pfam" id="PF00916">
    <property type="entry name" value="Sulfate_transp"/>
    <property type="match status" value="2"/>
</dbReference>
<keyword evidence="8" id="KW-1185">Reference proteome</keyword>
<evidence type="ECO:0000256" key="4">
    <source>
        <dbReference type="ARBA" id="ARBA00023136"/>
    </source>
</evidence>
<dbReference type="InterPro" id="IPR018045">
    <property type="entry name" value="S04_transporter_CS"/>
</dbReference>
<feature type="domain" description="SLC26A/SulP transporter" evidence="6">
    <location>
        <begin position="1"/>
        <end position="136"/>
    </location>
</feature>
<evidence type="ECO:0000256" key="2">
    <source>
        <dbReference type="ARBA" id="ARBA00022692"/>
    </source>
</evidence>
<evidence type="ECO:0000256" key="5">
    <source>
        <dbReference type="SAM" id="Phobius"/>
    </source>
</evidence>
<evidence type="ECO:0000256" key="1">
    <source>
        <dbReference type="ARBA" id="ARBA00004141"/>
    </source>
</evidence>
<feature type="domain" description="SLC26A/SulP transporter" evidence="6">
    <location>
        <begin position="152"/>
        <end position="193"/>
    </location>
</feature>
<proteinExistence type="predicted"/>
<evidence type="ECO:0000256" key="3">
    <source>
        <dbReference type="ARBA" id="ARBA00022989"/>
    </source>
</evidence>
<keyword evidence="4 5" id="KW-0472">Membrane</keyword>
<dbReference type="Proteomes" id="UP000271098">
    <property type="component" value="Unassembled WGS sequence"/>
</dbReference>
<dbReference type="WBParaSite" id="GPUH_0002091801-mRNA-1">
    <property type="protein sequence ID" value="GPUH_0002091801-mRNA-1"/>
    <property type="gene ID" value="GPUH_0002091801"/>
</dbReference>
<dbReference type="AlphaFoldDB" id="A0A183EIV2"/>
<evidence type="ECO:0000313" key="9">
    <source>
        <dbReference type="WBParaSite" id="GPUH_0002091801-mRNA-1"/>
    </source>
</evidence>
<dbReference type="InterPro" id="IPR001902">
    <property type="entry name" value="SLC26A/SulP_fam"/>
</dbReference>
<dbReference type="InterPro" id="IPR011547">
    <property type="entry name" value="SLC26A/SulP_dom"/>
</dbReference>